<name>A0A068NVR9_FIMGI</name>
<dbReference type="EMBL" id="CP007139">
    <property type="protein sequence ID" value="AIE87593.1"/>
    <property type="molecule type" value="Genomic_DNA"/>
</dbReference>
<dbReference type="HOGENOM" id="CLU_3007634_0_0_0"/>
<evidence type="ECO:0000313" key="1">
    <source>
        <dbReference type="EMBL" id="AIE87593.1"/>
    </source>
</evidence>
<sequence>MRIIPETVSVSGMIELYVLRFLEVKRLRENVQPDLVELRLIGGLPMWRQNKVDGRD</sequence>
<gene>
    <name evidence="1" type="ORF">OP10G_4225</name>
</gene>
<protein>
    <submittedName>
        <fullName evidence="1">Uncharacterized protein</fullName>
    </submittedName>
</protein>
<evidence type="ECO:0000313" key="2">
    <source>
        <dbReference type="Proteomes" id="UP000027982"/>
    </source>
</evidence>
<proteinExistence type="predicted"/>
<dbReference type="AlphaFoldDB" id="A0A068NVR9"/>
<reference evidence="1 2" key="1">
    <citation type="journal article" date="2014" name="PLoS ONE">
        <title>The first complete genome sequence of the class fimbriimonadia in the phylum armatimonadetes.</title>
        <authorList>
            <person name="Hu Z.Y."/>
            <person name="Wang Y.Z."/>
            <person name="Im W.T."/>
            <person name="Wang S.Y."/>
            <person name="Zhao G.P."/>
            <person name="Zheng H.J."/>
            <person name="Quan Z.X."/>
        </authorList>
    </citation>
    <scope>NUCLEOTIDE SEQUENCE [LARGE SCALE GENOMIC DNA]</scope>
    <source>
        <strain evidence="1">Gsoil 348</strain>
    </source>
</reference>
<accession>A0A068NVR9</accession>
<keyword evidence="2" id="KW-1185">Reference proteome</keyword>
<organism evidence="1 2">
    <name type="scientific">Fimbriimonas ginsengisoli Gsoil 348</name>
    <dbReference type="NCBI Taxonomy" id="661478"/>
    <lineage>
        <taxon>Bacteria</taxon>
        <taxon>Bacillati</taxon>
        <taxon>Armatimonadota</taxon>
        <taxon>Fimbriimonadia</taxon>
        <taxon>Fimbriimonadales</taxon>
        <taxon>Fimbriimonadaceae</taxon>
        <taxon>Fimbriimonas</taxon>
    </lineage>
</organism>
<dbReference type="Proteomes" id="UP000027982">
    <property type="component" value="Chromosome"/>
</dbReference>
<dbReference type="RefSeq" id="WP_158409310.1">
    <property type="nucleotide sequence ID" value="NZ_CP007139.1"/>
</dbReference>
<dbReference type="KEGG" id="fgi:OP10G_4225"/>